<dbReference type="EMBL" id="AP019782">
    <property type="protein sequence ID" value="BBL70702.1"/>
    <property type="molecule type" value="Genomic_DNA"/>
</dbReference>
<reference evidence="2" key="1">
    <citation type="submission" date="2019-06" db="EMBL/GenBank/DDBJ databases">
        <title>Complete genome sequence of Methylogaea oryzae strain JCM16910.</title>
        <authorList>
            <person name="Asakawa S."/>
        </authorList>
    </citation>
    <scope>NUCLEOTIDE SEQUENCE</scope>
    <source>
        <strain evidence="2">E10</strain>
    </source>
</reference>
<keyword evidence="3" id="KW-1185">Reference proteome</keyword>
<dbReference type="Proteomes" id="UP000824988">
    <property type="component" value="Chromosome"/>
</dbReference>
<dbReference type="AlphaFoldDB" id="A0A8D4VNE4"/>
<name>A0A8D4VNE4_9GAMM</name>
<evidence type="ECO:0000256" key="1">
    <source>
        <dbReference type="SAM" id="MobiDB-lite"/>
    </source>
</evidence>
<feature type="region of interest" description="Disordered" evidence="1">
    <location>
        <begin position="358"/>
        <end position="382"/>
    </location>
</feature>
<protein>
    <submittedName>
        <fullName evidence="2">Uncharacterized protein</fullName>
    </submittedName>
</protein>
<evidence type="ECO:0000313" key="2">
    <source>
        <dbReference type="EMBL" id="BBL70702.1"/>
    </source>
</evidence>
<proteinExistence type="predicted"/>
<accession>A0A8D4VNE4</accession>
<gene>
    <name evidence="2" type="ORF">MoryE10_13080</name>
</gene>
<sequence length="1207" mass="131061">MASDDMAAGQTATLPATAASLDYAFLRQQGMRWLERLAANSDWTDFNAHDPGITILEQLCYALSDWAYRIDYDLPDLLSRDGEDTYASLFSADLILTSRPVTLLDLRKLAIDVDGVKNAWVETLAQPQPLLYYREQDALQGNRLIGLDDSNGARAVGLKGLCRVLLEKSEALDKDGNAIVADVTNRLHAQRGLSMDFESIQVLDTQDIQLHASIEIAPDADAEAVYVGVLQRMTDYISPTVPFHSLSQCLEQGKSIDEIFDGPLLRHGFIDDGALRGMQRRTALQTSELLREIMDVAGVRMVEHLAFKTPAGLKNWSLDLEADKTPKLDARNTTLQLRRKQLPVVLDEPALLQQHLDNVRRSSATGRPNGQPGPRPAPGRDRNVARHYSLLHQFPATYGIGPAGLPGTAGAERQAQVKQLQAYLLFFDQLLANGFAQLSHVRDLFGFDDRLPQTYFAGAIDAADLNLDSLWTQPDAQARQSRLQRLLESPADAAPVDWERKNRFLDHLLARVAEQLPGNAYGQAEDGQDNAAPITADQSMAQAKQVFLRHYPEASSRRGSGFNALLEWNEDNVAGLELRLRFKLAIPAWSMDDSRAETERFYLLEHLLLRPIEADRQQQGPLLAEAAAPDPYSLQVSWVFTAAPARCQTPEFRQFVAQTVLEETPAHLRPQILWLEDADMRTFESAYRDWTLRQLALRQSGSTDQAAAIGLRDARDRLIDLLAIGYTYPLRDLPIPELTTVAYNVTAQIVVEYSQIGVSYRLCDKEHKSLSPEVKALGNGGPLTLTTPPIKEDRTFTIEATKLHGKTPAVFLRQLAAVKVGLDTTLTAQIVGAALLSPSDTPAPADARIVDYGAGVQVEIELTQEGVDYQLVRVDGKKETVLSASARGNLGAILLQADGVTEDFDIRVRATKTFDPSEHKPTQTSLLDAVLPLKVRANPAAAVTVAAPILVYGGSASVAIDKSQASANYQLLQRAIADAEFIHGGTDPKAIKVAVAGQADVLVRSPATSDGFAVVGTAQPGNGGKLTLACDGLTADTLLVVQAQKSHAVADKPPVTSTVTLNQAAAALVRPDPAVALRLHAQAADGVLAQPIEVSGGQPGVFYYFAASADGKPLAAPVYFHQHDRLDPAQNKGIGQLQVGVDLVVTPPLQAARQQAQPDLSRLPPEAPQLDASGLKTDGKLWIHAVKAQTGLDAGFERTLAELTASG</sequence>
<organism evidence="2 3">
    <name type="scientific">Methylogaea oryzae</name>
    <dbReference type="NCBI Taxonomy" id="1295382"/>
    <lineage>
        <taxon>Bacteria</taxon>
        <taxon>Pseudomonadati</taxon>
        <taxon>Pseudomonadota</taxon>
        <taxon>Gammaproteobacteria</taxon>
        <taxon>Methylococcales</taxon>
        <taxon>Methylococcaceae</taxon>
        <taxon>Methylogaea</taxon>
    </lineage>
</organism>
<evidence type="ECO:0000313" key="3">
    <source>
        <dbReference type="Proteomes" id="UP000824988"/>
    </source>
</evidence>
<dbReference type="KEGG" id="moz:MoryE10_13080"/>
<dbReference type="RefSeq" id="WP_221048599.1">
    <property type="nucleotide sequence ID" value="NZ_AP019782.1"/>
</dbReference>